<dbReference type="UniPathway" id="UPA00143"/>
<dbReference type="EC" id="2.3.2.27" evidence="5"/>
<evidence type="ECO:0000313" key="7">
    <source>
        <dbReference type="Proteomes" id="UP000827889"/>
    </source>
</evidence>
<reference evidence="8" key="1">
    <citation type="submission" date="2025-08" db="UniProtKB">
        <authorList>
            <consortium name="RefSeq"/>
        </authorList>
    </citation>
    <scope>IDENTIFICATION</scope>
    <source>
        <tissue evidence="8">Leaf</tissue>
    </source>
</reference>
<dbReference type="Pfam" id="PF04564">
    <property type="entry name" value="U-box"/>
    <property type="match status" value="1"/>
</dbReference>
<evidence type="ECO:0000313" key="8">
    <source>
        <dbReference type="RefSeq" id="XP_030522483.1"/>
    </source>
</evidence>
<dbReference type="InterPro" id="IPR045210">
    <property type="entry name" value="RING-Ubox_PUB"/>
</dbReference>
<evidence type="ECO:0000256" key="5">
    <source>
        <dbReference type="RuleBase" id="RU369093"/>
    </source>
</evidence>
<dbReference type="Gene3D" id="1.25.10.10">
    <property type="entry name" value="Leucine-rich Repeat Variant"/>
    <property type="match status" value="1"/>
</dbReference>
<gene>
    <name evidence="8" type="primary">LOC115735404</name>
</gene>
<dbReference type="InterPro" id="IPR058678">
    <property type="entry name" value="ARM_PUB"/>
</dbReference>
<accession>A0A8B8NK98</accession>
<evidence type="ECO:0000259" key="6">
    <source>
        <dbReference type="PROSITE" id="PS51698"/>
    </source>
</evidence>
<protein>
    <recommendedName>
        <fullName evidence="5 6">U-box domain-containing protein</fullName>
        <ecNumber evidence="5">2.3.2.27</ecNumber>
    </recommendedName>
    <alternativeName>
        <fullName evidence="5">RING-type E3 ubiquitin transferase PUB</fullName>
    </alternativeName>
</protein>
<dbReference type="GO" id="GO:0016567">
    <property type="term" value="P:protein ubiquitination"/>
    <property type="evidence" value="ECO:0007669"/>
    <property type="project" value="UniProtKB-UniRule"/>
</dbReference>
<dbReference type="GO" id="GO:0061630">
    <property type="term" value="F:ubiquitin protein ligase activity"/>
    <property type="evidence" value="ECO:0007669"/>
    <property type="project" value="UniProtKB-UniRule"/>
</dbReference>
<comment type="function">
    <text evidence="5">Functions as an E3 ubiquitin ligase.</text>
</comment>
<keyword evidence="3 5" id="KW-0808">Transferase</keyword>
<dbReference type="SMART" id="SM00504">
    <property type="entry name" value="Ubox"/>
    <property type="match status" value="1"/>
</dbReference>
<dbReference type="InterPro" id="IPR045185">
    <property type="entry name" value="PUB22/23/24-like"/>
</dbReference>
<dbReference type="PANTHER" id="PTHR22849:SF128">
    <property type="entry name" value="U-BOX DOMAIN-CONTAINING PROTEIN"/>
    <property type="match status" value="1"/>
</dbReference>
<dbReference type="AlphaFoldDB" id="A0A8B8NK98"/>
<comment type="pathway">
    <text evidence="2 5">Protein modification; protein ubiquitination.</text>
</comment>
<dbReference type="RefSeq" id="XP_030522483.1">
    <property type="nucleotide sequence ID" value="XM_030666623.2"/>
</dbReference>
<organism evidence="7 8">
    <name type="scientific">Rhodamnia argentea</name>
    <dbReference type="NCBI Taxonomy" id="178133"/>
    <lineage>
        <taxon>Eukaryota</taxon>
        <taxon>Viridiplantae</taxon>
        <taxon>Streptophyta</taxon>
        <taxon>Embryophyta</taxon>
        <taxon>Tracheophyta</taxon>
        <taxon>Spermatophyta</taxon>
        <taxon>Magnoliopsida</taxon>
        <taxon>eudicotyledons</taxon>
        <taxon>Gunneridae</taxon>
        <taxon>Pentapetalae</taxon>
        <taxon>rosids</taxon>
        <taxon>malvids</taxon>
        <taxon>Myrtales</taxon>
        <taxon>Myrtaceae</taxon>
        <taxon>Myrtoideae</taxon>
        <taxon>Myrteae</taxon>
        <taxon>Australasian group</taxon>
        <taxon>Rhodamnia</taxon>
    </lineage>
</organism>
<sequence length="414" mass="45659">MEGRDVEIPQYFLCPISLQIMKDPVTTVTGITYERESIEKWLSRSSGRGGGAAACPVTNQPLPRASGLTPNHTLRRLIQAWCVGNAASGVDRIPTPKPPLDKARVLKLLNELAAERLMFEATKKLEELAEESERNRACMVEAGAANAMVGVILKCFKQSNTTCLDESLRILNSIWSPTTELKNLVKENHDFIDSLAWVLHVQTGYPGIESKTHALAIMKKVMEIANVSLLERMKLDLIESLVKILRHPRMSQQGIKSALLVLIDACPWGRNRSKMVEAGVVFELVEVELGKPEKRVSELAFNLLAQLCSCADGRAQLLRHAGGVAMVAKRTLRVSPAVDDKAVQVLALVSKFSATGEVVSELLRVGAVSKLCMVLQADCPAYLKSRARAVLRMHSNVWNNSPCIQVYLLTRFAR</sequence>
<dbReference type="PANTHER" id="PTHR22849">
    <property type="entry name" value="WDSAM1 PROTEIN"/>
    <property type="match status" value="1"/>
</dbReference>
<evidence type="ECO:0000256" key="2">
    <source>
        <dbReference type="ARBA" id="ARBA00004906"/>
    </source>
</evidence>
<evidence type="ECO:0000256" key="1">
    <source>
        <dbReference type="ARBA" id="ARBA00000900"/>
    </source>
</evidence>
<comment type="catalytic activity">
    <reaction evidence="1 5">
        <text>S-ubiquitinyl-[E2 ubiquitin-conjugating enzyme]-L-cysteine + [acceptor protein]-L-lysine = [E2 ubiquitin-conjugating enzyme]-L-cysteine + N(6)-ubiquitinyl-[acceptor protein]-L-lysine.</text>
        <dbReference type="EC" id="2.3.2.27"/>
    </reaction>
</comment>
<evidence type="ECO:0000256" key="3">
    <source>
        <dbReference type="ARBA" id="ARBA00022679"/>
    </source>
</evidence>
<name>A0A8B8NK98_9MYRT</name>
<dbReference type="CDD" id="cd16664">
    <property type="entry name" value="RING-Ubox_PUB"/>
    <property type="match status" value="1"/>
</dbReference>
<dbReference type="Pfam" id="PF25598">
    <property type="entry name" value="ARM_PUB"/>
    <property type="match status" value="1"/>
</dbReference>
<dbReference type="PROSITE" id="PS51698">
    <property type="entry name" value="U_BOX"/>
    <property type="match status" value="1"/>
</dbReference>
<dbReference type="InterPro" id="IPR011989">
    <property type="entry name" value="ARM-like"/>
</dbReference>
<dbReference type="Gene3D" id="3.30.40.10">
    <property type="entry name" value="Zinc/RING finger domain, C3HC4 (zinc finger)"/>
    <property type="match status" value="1"/>
</dbReference>
<dbReference type="InterPro" id="IPR003613">
    <property type="entry name" value="Ubox_domain"/>
</dbReference>
<feature type="domain" description="U-box" evidence="6">
    <location>
        <begin position="7"/>
        <end position="88"/>
    </location>
</feature>
<keyword evidence="7" id="KW-1185">Reference proteome</keyword>
<dbReference type="SUPFAM" id="SSF57850">
    <property type="entry name" value="RING/U-box"/>
    <property type="match status" value="1"/>
</dbReference>
<dbReference type="KEGG" id="rarg:115735404"/>
<proteinExistence type="predicted"/>
<dbReference type="Proteomes" id="UP000827889">
    <property type="component" value="Chromosome 8"/>
</dbReference>
<dbReference type="GeneID" id="115735404"/>
<evidence type="ECO:0000256" key="4">
    <source>
        <dbReference type="ARBA" id="ARBA00022786"/>
    </source>
</evidence>
<dbReference type="SUPFAM" id="SSF48371">
    <property type="entry name" value="ARM repeat"/>
    <property type="match status" value="1"/>
</dbReference>
<keyword evidence="4 5" id="KW-0833">Ubl conjugation pathway</keyword>
<dbReference type="InterPro" id="IPR013083">
    <property type="entry name" value="Znf_RING/FYVE/PHD"/>
</dbReference>
<dbReference type="InterPro" id="IPR016024">
    <property type="entry name" value="ARM-type_fold"/>
</dbReference>